<dbReference type="Proteomes" id="UP000799444">
    <property type="component" value="Unassembled WGS sequence"/>
</dbReference>
<dbReference type="AlphaFoldDB" id="A0A9P4R041"/>
<gene>
    <name evidence="1" type="ORF">EJ04DRAFT_603426</name>
</gene>
<comment type="caution">
    <text evidence="1">The sequence shown here is derived from an EMBL/GenBank/DDBJ whole genome shotgun (WGS) entry which is preliminary data.</text>
</comment>
<dbReference type="EMBL" id="ML996150">
    <property type="protein sequence ID" value="KAF2734269.1"/>
    <property type="molecule type" value="Genomic_DNA"/>
</dbReference>
<reference evidence="1" key="1">
    <citation type="journal article" date="2020" name="Stud. Mycol.">
        <title>101 Dothideomycetes genomes: a test case for predicting lifestyles and emergence of pathogens.</title>
        <authorList>
            <person name="Haridas S."/>
            <person name="Albert R."/>
            <person name="Binder M."/>
            <person name="Bloem J."/>
            <person name="Labutti K."/>
            <person name="Salamov A."/>
            <person name="Andreopoulos B."/>
            <person name="Baker S."/>
            <person name="Barry K."/>
            <person name="Bills G."/>
            <person name="Bluhm B."/>
            <person name="Cannon C."/>
            <person name="Castanera R."/>
            <person name="Culley D."/>
            <person name="Daum C."/>
            <person name="Ezra D."/>
            <person name="Gonzalez J."/>
            <person name="Henrissat B."/>
            <person name="Kuo A."/>
            <person name="Liang C."/>
            <person name="Lipzen A."/>
            <person name="Lutzoni F."/>
            <person name="Magnuson J."/>
            <person name="Mondo S."/>
            <person name="Nolan M."/>
            <person name="Ohm R."/>
            <person name="Pangilinan J."/>
            <person name="Park H.-J."/>
            <person name="Ramirez L."/>
            <person name="Alfaro M."/>
            <person name="Sun H."/>
            <person name="Tritt A."/>
            <person name="Yoshinaga Y."/>
            <person name="Zwiers L.-H."/>
            <person name="Turgeon B."/>
            <person name="Goodwin S."/>
            <person name="Spatafora J."/>
            <person name="Crous P."/>
            <person name="Grigoriev I."/>
        </authorList>
    </citation>
    <scope>NUCLEOTIDE SEQUENCE</scope>
    <source>
        <strain evidence="1">CBS 125425</strain>
    </source>
</reference>
<proteinExistence type="predicted"/>
<sequence length="452" mass="50357">MDIDKRVPYRLGTAKLAPLPNEWDIVGGRFPPKVQEAGAIAVECLQGGSTAMLYIRRCGEERNTVLFLSSYAPALKDKWQNAIEKLYECFQHEDGLIAEIVDYQVHNPLYPESITTAEVDLYQLAALFDDHEWMTVDVLRWYSPVRQENWPTVVITARDAGKDSWWSEKIPAVEQFLKDQGLDLEVVLQFLDQMFTHPKEYYELSRGLRNSRVYSGPDIGSSLGIQNVAGSATLGCRVLVEDGRQFGMTTCRNFQQGPGSTQTGLIGLKMLTPSLDDERVAKKYDPEYTMDRSPYECGKIFAVSSGSSLTDWCLIELDRHELIFKDPKIWARVKDGKTYQVKKTGRSTGLKEGTISASSSLINFKCIEPAQDAGTITSARCIVSKDPLEFFGFPGDAGASVQENDSGAILGLCLAYNSATKVMYMTPMATIFGEISDAIASKIKEPKEIQLE</sequence>
<protein>
    <submittedName>
        <fullName evidence="1">Uncharacterized protein</fullName>
    </submittedName>
</protein>
<organism evidence="1 2">
    <name type="scientific">Polyplosphaeria fusca</name>
    <dbReference type="NCBI Taxonomy" id="682080"/>
    <lineage>
        <taxon>Eukaryota</taxon>
        <taxon>Fungi</taxon>
        <taxon>Dikarya</taxon>
        <taxon>Ascomycota</taxon>
        <taxon>Pezizomycotina</taxon>
        <taxon>Dothideomycetes</taxon>
        <taxon>Pleosporomycetidae</taxon>
        <taxon>Pleosporales</taxon>
        <taxon>Tetraplosphaeriaceae</taxon>
        <taxon>Polyplosphaeria</taxon>
    </lineage>
</organism>
<accession>A0A9P4R041</accession>
<evidence type="ECO:0000313" key="2">
    <source>
        <dbReference type="Proteomes" id="UP000799444"/>
    </source>
</evidence>
<dbReference type="OrthoDB" id="5351220at2759"/>
<keyword evidence="2" id="KW-1185">Reference proteome</keyword>
<name>A0A9P4R041_9PLEO</name>
<evidence type="ECO:0000313" key="1">
    <source>
        <dbReference type="EMBL" id="KAF2734269.1"/>
    </source>
</evidence>